<feature type="transmembrane region" description="Helical" evidence="1">
    <location>
        <begin position="6"/>
        <end position="23"/>
    </location>
</feature>
<gene>
    <name evidence="3" type="ORF">BW47_09440</name>
</gene>
<dbReference type="InterPro" id="IPR008258">
    <property type="entry name" value="Transglycosylase_SLT_dom_1"/>
</dbReference>
<feature type="domain" description="Transglycosylase SLT" evidence="2">
    <location>
        <begin position="39"/>
        <end position="129"/>
    </location>
</feature>
<keyword evidence="1" id="KW-1133">Transmembrane helix</keyword>
<dbReference type="SUPFAM" id="SSF53955">
    <property type="entry name" value="Lysozyme-like"/>
    <property type="match status" value="1"/>
</dbReference>
<keyword evidence="4" id="KW-1185">Reference proteome</keyword>
<evidence type="ECO:0000313" key="4">
    <source>
        <dbReference type="Proteomes" id="UP000185490"/>
    </source>
</evidence>
<keyword evidence="1" id="KW-0472">Membrane</keyword>
<dbReference type="Gene3D" id="1.10.530.10">
    <property type="match status" value="1"/>
</dbReference>
<keyword evidence="1" id="KW-0812">Transmembrane</keyword>
<sequence length="152" mass="18037">MRCCFLVLSFFIMVSLYFLFNWFPFKYAEYINSDLFDRLLILSIINVESSFSEDAISPLGAYGLMQIMPETSKWLNEKFKTNYNVYNPIDNLNLGIMYLEYLYKRSGSLEKALVDYNTGPYSKEEIRKDAGGRYLSKVKKVYRIYRFLYRGD</sequence>
<dbReference type="Proteomes" id="UP000185490">
    <property type="component" value="Chromosome"/>
</dbReference>
<dbReference type="PANTHER" id="PTHR37423:SF2">
    <property type="entry name" value="MEMBRANE-BOUND LYTIC MUREIN TRANSGLYCOSYLASE C"/>
    <property type="match status" value="1"/>
</dbReference>
<name>A0ABN4UWY2_9BACT</name>
<dbReference type="Pfam" id="PF01464">
    <property type="entry name" value="SLT"/>
    <property type="match status" value="1"/>
</dbReference>
<evidence type="ECO:0000259" key="2">
    <source>
        <dbReference type="Pfam" id="PF01464"/>
    </source>
</evidence>
<dbReference type="EMBL" id="CP007389">
    <property type="protein sequence ID" value="APT74658.1"/>
    <property type="molecule type" value="Genomic_DNA"/>
</dbReference>
<dbReference type="InterPro" id="IPR023346">
    <property type="entry name" value="Lysozyme-like_dom_sf"/>
</dbReference>
<protein>
    <submittedName>
        <fullName evidence="3">Lytic transglycosylase</fullName>
    </submittedName>
</protein>
<evidence type="ECO:0000313" key="3">
    <source>
        <dbReference type="EMBL" id="APT74658.1"/>
    </source>
</evidence>
<evidence type="ECO:0000256" key="1">
    <source>
        <dbReference type="SAM" id="Phobius"/>
    </source>
</evidence>
<proteinExistence type="predicted"/>
<accession>A0ABN4UWY2</accession>
<reference evidence="3 4" key="1">
    <citation type="submission" date="2014-02" db="EMBL/GenBank/DDBJ databases">
        <title>Diversity of Thermotogales isolates from hydrothermal vents.</title>
        <authorList>
            <person name="Haverkamp T.H.A."/>
            <person name="Lossouarn J."/>
            <person name="Geslin C."/>
            <person name="Nesbo C.L."/>
        </authorList>
    </citation>
    <scope>NUCLEOTIDE SEQUENCE [LARGE SCALE GENOMIC DNA]</scope>
    <source>
        <strain evidence="3 4">431</strain>
    </source>
</reference>
<organism evidence="3 4">
    <name type="scientific">Thermosipho melanesiensis</name>
    <dbReference type="NCBI Taxonomy" id="46541"/>
    <lineage>
        <taxon>Bacteria</taxon>
        <taxon>Thermotogati</taxon>
        <taxon>Thermotogota</taxon>
        <taxon>Thermotogae</taxon>
        <taxon>Thermotogales</taxon>
        <taxon>Fervidobacteriaceae</taxon>
        <taxon>Thermosipho</taxon>
    </lineage>
</organism>
<dbReference type="CDD" id="cd16896">
    <property type="entry name" value="LT_Slt70-like"/>
    <property type="match status" value="1"/>
</dbReference>
<dbReference type="PANTHER" id="PTHR37423">
    <property type="entry name" value="SOLUBLE LYTIC MUREIN TRANSGLYCOSYLASE-RELATED"/>
    <property type="match status" value="1"/>
</dbReference>